<dbReference type="InterPro" id="IPR040442">
    <property type="entry name" value="Pyrv_kinase-like_dom_sf"/>
</dbReference>
<dbReference type="InterPro" id="IPR015813">
    <property type="entry name" value="Pyrv/PenolPyrv_kinase-like_dom"/>
</dbReference>
<comment type="caution">
    <text evidence="1">The sequence shown here is derived from an EMBL/GenBank/DDBJ whole genome shotgun (WGS) entry which is preliminary data.</text>
</comment>
<accession>A0A418VKL8</accession>
<organism evidence="1 2">
    <name type="scientific">Rhodopseudomonas palustris</name>
    <dbReference type="NCBI Taxonomy" id="1076"/>
    <lineage>
        <taxon>Bacteria</taxon>
        <taxon>Pseudomonadati</taxon>
        <taxon>Pseudomonadota</taxon>
        <taxon>Alphaproteobacteria</taxon>
        <taxon>Hyphomicrobiales</taxon>
        <taxon>Nitrobacteraceae</taxon>
        <taxon>Rhodopseudomonas</taxon>
    </lineage>
</organism>
<dbReference type="Proteomes" id="UP000285523">
    <property type="component" value="Unassembled WGS sequence"/>
</dbReference>
<dbReference type="SUPFAM" id="SSF51621">
    <property type="entry name" value="Phosphoenolpyruvate/pyruvate domain"/>
    <property type="match status" value="1"/>
</dbReference>
<gene>
    <name evidence="1" type="ORF">D4Q52_05965</name>
</gene>
<proteinExistence type="predicted"/>
<evidence type="ECO:0000313" key="1">
    <source>
        <dbReference type="EMBL" id="RJF76685.1"/>
    </source>
</evidence>
<dbReference type="Gene3D" id="3.20.20.60">
    <property type="entry name" value="Phosphoenolpyruvate-binding domains"/>
    <property type="match status" value="1"/>
</dbReference>
<dbReference type="GO" id="GO:0016829">
    <property type="term" value="F:lyase activity"/>
    <property type="evidence" value="ECO:0007669"/>
    <property type="project" value="UniProtKB-KW"/>
</dbReference>
<dbReference type="Gene3D" id="6.10.250.2750">
    <property type="match status" value="1"/>
</dbReference>
<protein>
    <submittedName>
        <fullName evidence="1">Isocitrate lyase/phosphoenolpyruvate mutase family protein</fullName>
    </submittedName>
</protein>
<dbReference type="Pfam" id="PF13714">
    <property type="entry name" value="PEP_mutase"/>
    <property type="match status" value="1"/>
</dbReference>
<dbReference type="PANTHER" id="PTHR42905:SF16">
    <property type="entry name" value="CARBOXYPHOSPHONOENOLPYRUVATE PHOSPHONOMUTASE-LIKE PROTEIN (AFU_ORTHOLOGUE AFUA_5G07230)"/>
    <property type="match status" value="1"/>
</dbReference>
<sequence length="286" mass="29385">MTTTAQKRAAFRQLHQSGCFVLPNPWDIGSARMLQHLGFQALASTSSGFAWSIGRADNRVACDDVLAHLTALCAATDLPVNADFESGFADDPDGVAANVTRAVATGIAGLSIENATGDKARPLYDDALGVARIQAARAAIDATGEDVLLVARCEGFLWGERDLAKTAARLVAFADAGADCLYAPGVSTEAEIITLVQAVAPKPLNVLTVQPATMTVANLAALGVRRISVGGALARAAWGGFLTAAREIAGQGTFTALAGAAKGAELNGVFGGSKGAAFRPRERFSG</sequence>
<dbReference type="EMBL" id="QYYD01000004">
    <property type="protein sequence ID" value="RJF76685.1"/>
    <property type="molecule type" value="Genomic_DNA"/>
</dbReference>
<dbReference type="RefSeq" id="WP_119855630.1">
    <property type="nucleotide sequence ID" value="NZ_QYYD01000004.1"/>
</dbReference>
<keyword evidence="1" id="KW-0456">Lyase</keyword>
<evidence type="ECO:0000313" key="2">
    <source>
        <dbReference type="Proteomes" id="UP000285523"/>
    </source>
</evidence>
<name>A0A418VKL8_RHOPL</name>
<dbReference type="AlphaFoldDB" id="A0A418VKL8"/>
<dbReference type="PANTHER" id="PTHR42905">
    <property type="entry name" value="PHOSPHOENOLPYRUVATE CARBOXYLASE"/>
    <property type="match status" value="1"/>
</dbReference>
<keyword evidence="1" id="KW-0670">Pyruvate</keyword>
<dbReference type="OrthoDB" id="9785398at2"/>
<dbReference type="InterPro" id="IPR039556">
    <property type="entry name" value="ICL/PEPM"/>
</dbReference>
<reference evidence="1 2" key="1">
    <citation type="submission" date="2018-09" db="EMBL/GenBank/DDBJ databases">
        <title>Draft genome sequence of Rhodopseudomonas palustris 2.1.18.</title>
        <authorList>
            <person name="Robertson S.L."/>
            <person name="Meyer T.E."/>
            <person name="Kyndt J.A."/>
        </authorList>
    </citation>
    <scope>NUCLEOTIDE SEQUENCE [LARGE SCALE GENOMIC DNA]</scope>
    <source>
        <strain evidence="1 2">2.1.18</strain>
    </source>
</reference>
<dbReference type="CDD" id="cd00377">
    <property type="entry name" value="ICL_PEPM"/>
    <property type="match status" value="1"/>
</dbReference>